<dbReference type="Proteomes" id="UP000007820">
    <property type="component" value="Unassembled WGS sequence"/>
</dbReference>
<name>F9D0K4_PREDD</name>
<dbReference type="AlphaFoldDB" id="F9D0K4"/>
<comment type="caution">
    <text evidence="1">The sequence shown here is derived from an EMBL/GenBank/DDBJ whole genome shotgun (WGS) entry which is preliminary data.</text>
</comment>
<reference evidence="1 2" key="1">
    <citation type="submission" date="2011-04" db="EMBL/GenBank/DDBJ databases">
        <authorList>
            <person name="Muzny D."/>
            <person name="Qin X."/>
            <person name="Deng J."/>
            <person name="Jiang H."/>
            <person name="Liu Y."/>
            <person name="Qu J."/>
            <person name="Song X.-Z."/>
            <person name="Zhang L."/>
            <person name="Thornton R."/>
            <person name="Coyle M."/>
            <person name="Francisco L."/>
            <person name="Jackson L."/>
            <person name="Javaid M."/>
            <person name="Korchina V."/>
            <person name="Kovar C."/>
            <person name="Mata R."/>
            <person name="Mathew T."/>
            <person name="Ngo R."/>
            <person name="Nguyen L."/>
            <person name="Nguyen N."/>
            <person name="Okwuonu G."/>
            <person name="Ongeri F."/>
            <person name="Pham C."/>
            <person name="Simmons D."/>
            <person name="Wilczek-Boney K."/>
            <person name="Hale W."/>
            <person name="Jakkamsetti A."/>
            <person name="Pham P."/>
            <person name="Ruth R."/>
            <person name="San Lucas F."/>
            <person name="Warren J."/>
            <person name="Zhang J."/>
            <person name="Zhao Z."/>
            <person name="Zhou C."/>
            <person name="Zhu D."/>
            <person name="Lee S."/>
            <person name="Bess C."/>
            <person name="Blankenburg K."/>
            <person name="Forbes L."/>
            <person name="Fu Q."/>
            <person name="Gubbala S."/>
            <person name="Hirani K."/>
            <person name="Jayaseelan J.C."/>
            <person name="Lara F."/>
            <person name="Munidasa M."/>
            <person name="Palculict T."/>
            <person name="Patil S."/>
            <person name="Pu L.-L."/>
            <person name="Saada N."/>
            <person name="Tang L."/>
            <person name="Weissenberger G."/>
            <person name="Zhu Y."/>
            <person name="Hemphill L."/>
            <person name="Shang Y."/>
            <person name="Youmans B."/>
            <person name="Ayvaz T."/>
            <person name="Ross M."/>
            <person name="Santibanez J."/>
            <person name="Aqrawi P."/>
            <person name="Gross S."/>
            <person name="Joshi V."/>
            <person name="Fowler G."/>
            <person name="Nazareth L."/>
            <person name="Reid J."/>
            <person name="Worley K."/>
            <person name="Petrosino J."/>
            <person name="Highlander S."/>
            <person name="Gibbs R."/>
        </authorList>
    </citation>
    <scope>NUCLEOTIDE SEQUENCE [LARGE SCALE GENOMIC DNA]</scope>
    <source>
        <strain evidence="1 2">DSM 3688</strain>
    </source>
</reference>
<dbReference type="Pfam" id="PF15979">
    <property type="entry name" value="Glyco_hydro_115"/>
    <property type="match status" value="1"/>
</dbReference>
<evidence type="ECO:0000313" key="2">
    <source>
        <dbReference type="Proteomes" id="UP000007820"/>
    </source>
</evidence>
<dbReference type="InterPro" id="IPR031924">
    <property type="entry name" value="GH115"/>
</dbReference>
<dbReference type="InterPro" id="IPR042301">
    <property type="entry name" value="GH115_sf"/>
</dbReference>
<organism evidence="1 2">
    <name type="scientific">Prevotella dentalis (strain ATCC 49559 / DSM 3688 / JCM 13448 / NCTC 12043 / ES 2772)</name>
    <name type="common">Mitsuokella dentalis</name>
    <dbReference type="NCBI Taxonomy" id="908937"/>
    <lineage>
        <taxon>Bacteria</taxon>
        <taxon>Pseudomonadati</taxon>
        <taxon>Bacteroidota</taxon>
        <taxon>Bacteroidia</taxon>
        <taxon>Bacteroidales</taxon>
        <taxon>Prevotellaceae</taxon>
        <taxon>Prevotella</taxon>
    </lineage>
</organism>
<proteinExistence type="predicted"/>
<sequence>MGSTRCIGARPFELLLRLNANYLWPAMWNARFNEDSPLNPRLADEYGIVMSTSHHEPMMRAHKEYVNRKDSIGAWNYET</sequence>
<dbReference type="PANTHER" id="PTHR37842">
    <property type="match status" value="1"/>
</dbReference>
<accession>F9D0K4</accession>
<evidence type="ECO:0000313" key="1">
    <source>
        <dbReference type="EMBL" id="EGQ16533.1"/>
    </source>
</evidence>
<dbReference type="EMBL" id="AFPW01000006">
    <property type="protein sequence ID" value="EGQ16533.1"/>
    <property type="molecule type" value="Genomic_DNA"/>
</dbReference>
<dbReference type="Gene3D" id="3.20.20.520">
    <property type="entry name" value="Glycosyl hydrolase family 115"/>
    <property type="match status" value="1"/>
</dbReference>
<dbReference type="OrthoDB" id="8727830at2"/>
<gene>
    <name evidence="1" type="ORF">HMPREF9136_0382</name>
</gene>
<protein>
    <submittedName>
        <fullName evidence="1">Uncharacterized protein</fullName>
    </submittedName>
</protein>
<dbReference type="PANTHER" id="PTHR37842:SF2">
    <property type="entry name" value="GYLCOSYL HYDROLASE 115 C-TERMINAL DOMAIN-CONTAINING PROTEIN"/>
    <property type="match status" value="1"/>
</dbReference>